<dbReference type="InterPro" id="IPR006543">
    <property type="entry name" value="Histidinol-phos"/>
</dbReference>
<evidence type="ECO:0000259" key="8">
    <source>
        <dbReference type="Pfam" id="PF00483"/>
    </source>
</evidence>
<evidence type="ECO:0000313" key="9">
    <source>
        <dbReference type="EMBL" id="MBU9724625.1"/>
    </source>
</evidence>
<dbReference type="SUPFAM" id="SSF56784">
    <property type="entry name" value="HAD-like"/>
    <property type="match status" value="1"/>
</dbReference>
<keyword evidence="10" id="KW-1185">Reference proteome</keyword>
<evidence type="ECO:0000256" key="7">
    <source>
        <dbReference type="ARBA" id="ARBA00031828"/>
    </source>
</evidence>
<dbReference type="InterPro" id="IPR005835">
    <property type="entry name" value="NTP_transferase_dom"/>
</dbReference>
<dbReference type="SUPFAM" id="SSF53448">
    <property type="entry name" value="Nucleotide-diphospho-sugar transferases"/>
    <property type="match status" value="1"/>
</dbReference>
<dbReference type="Pfam" id="PF13242">
    <property type="entry name" value="Hydrolase_like"/>
    <property type="match status" value="1"/>
</dbReference>
<sequence>MKIVIMAGGKGTRIAALNSEIPKPMFPINGKPILEYQIECLRDQGYEDIILIVGHLGHVIKEYFGDGNQVSQSTGKAFGVHIEYIVEEEPLGTAGALYLLKNKLTESFLLLNGDVIFDIDIERFKQYHISKGGDATLLVHPNNHPYDSGIVVVDEEGRVLKWLHKEDKRTWYKNLVNSGIHMLSPNVLDKLTQLKKIDLDREILKPMVEEEKLYAYHSTEYIKDMGTPERLNIVSADINQGLVQAKNLSNKQKAIFIDRDGTINKYVGFLRNIDDFELIEGVAEAIRIINQSGYLTIVITNQPVIARGEVSIPQLNEIHNKMETLLGNEGAYLDDIFYCPHHPDRGYEGEIPEYKKVCDCRKPKPGLIIKAAKKYNIDLEQSWMIGDEETDVTAGILAGCHVMRIGEKSNHAKSYPNLLTCVTEIFCAK</sequence>
<dbReference type="NCBIfam" id="TIGR01662">
    <property type="entry name" value="HAD-SF-IIIA"/>
    <property type="match status" value="1"/>
</dbReference>
<dbReference type="InterPro" id="IPR006549">
    <property type="entry name" value="HAD-SF_hydro_IIIA"/>
</dbReference>
<evidence type="ECO:0000256" key="6">
    <source>
        <dbReference type="ARBA" id="ARBA00023277"/>
    </source>
</evidence>
<dbReference type="InterPro" id="IPR036412">
    <property type="entry name" value="HAD-like_sf"/>
</dbReference>
<dbReference type="Gene3D" id="3.40.50.1000">
    <property type="entry name" value="HAD superfamily/HAD-like"/>
    <property type="match status" value="1"/>
</dbReference>
<protein>
    <recommendedName>
        <fullName evidence="7">D,D-heptose 1,7-bisphosphate phosphatase</fullName>
    </recommendedName>
</protein>
<keyword evidence="4" id="KW-0479">Metal-binding</keyword>
<dbReference type="NCBIfam" id="TIGR01656">
    <property type="entry name" value="Histidinol-ppas"/>
    <property type="match status" value="1"/>
</dbReference>
<evidence type="ECO:0000313" key="10">
    <source>
        <dbReference type="Proteomes" id="UP001314681"/>
    </source>
</evidence>
<organism evidence="9 10">
    <name type="scientific">Diplocloster modestus</name>
    <dbReference type="NCBI Taxonomy" id="2850322"/>
    <lineage>
        <taxon>Bacteria</taxon>
        <taxon>Bacillati</taxon>
        <taxon>Bacillota</taxon>
        <taxon>Clostridia</taxon>
        <taxon>Lachnospirales</taxon>
        <taxon>Lachnospiraceae</taxon>
        <taxon>Diplocloster</taxon>
    </lineage>
</organism>
<evidence type="ECO:0000256" key="1">
    <source>
        <dbReference type="ARBA" id="ARBA00004496"/>
    </source>
</evidence>
<dbReference type="NCBIfam" id="TIGR00213">
    <property type="entry name" value="GmhB_yaeD"/>
    <property type="match status" value="1"/>
</dbReference>
<feature type="domain" description="Nucleotidyl transferase" evidence="8">
    <location>
        <begin position="3"/>
        <end position="239"/>
    </location>
</feature>
<dbReference type="InterPro" id="IPR023214">
    <property type="entry name" value="HAD_sf"/>
</dbReference>
<dbReference type="CDD" id="cd07503">
    <property type="entry name" value="HAD_HisB-N"/>
    <property type="match status" value="1"/>
</dbReference>
<comment type="caution">
    <text evidence="9">The sequence shown here is derived from an EMBL/GenBank/DDBJ whole genome shotgun (WGS) entry which is preliminary data.</text>
</comment>
<reference evidence="9 10" key="1">
    <citation type="submission" date="2021-06" db="EMBL/GenBank/DDBJ databases">
        <title>Description of novel taxa of the family Lachnospiraceae.</title>
        <authorList>
            <person name="Chaplin A.V."/>
            <person name="Sokolova S.R."/>
            <person name="Pikina A.P."/>
            <person name="Korzhanova M."/>
            <person name="Belova V."/>
            <person name="Korostin D."/>
            <person name="Efimov B.A."/>
        </authorList>
    </citation>
    <scope>NUCLEOTIDE SEQUENCE [LARGE SCALE GENOMIC DNA]</scope>
    <source>
        <strain evidence="9 10">ASD4241</strain>
    </source>
</reference>
<dbReference type="EMBL" id="JAHQCX010000001">
    <property type="protein sequence ID" value="MBU9724625.1"/>
    <property type="molecule type" value="Genomic_DNA"/>
</dbReference>
<evidence type="ECO:0000256" key="5">
    <source>
        <dbReference type="ARBA" id="ARBA00022801"/>
    </source>
</evidence>
<dbReference type="Pfam" id="PF00483">
    <property type="entry name" value="NTP_transferase"/>
    <property type="match status" value="1"/>
</dbReference>
<evidence type="ECO:0000256" key="3">
    <source>
        <dbReference type="ARBA" id="ARBA00022490"/>
    </source>
</evidence>
<dbReference type="InterPro" id="IPR050486">
    <property type="entry name" value="Mannose-1P_guanyltransferase"/>
</dbReference>
<keyword evidence="5 9" id="KW-0378">Hydrolase</keyword>
<dbReference type="RefSeq" id="WP_158351696.1">
    <property type="nucleotide sequence ID" value="NZ_JAHQCX010000001.1"/>
</dbReference>
<dbReference type="Proteomes" id="UP001314681">
    <property type="component" value="Unassembled WGS sequence"/>
</dbReference>
<keyword evidence="6" id="KW-0119">Carbohydrate metabolism</keyword>
<comment type="similarity">
    <text evidence="2">Belongs to the GmhB family.</text>
</comment>
<dbReference type="GO" id="GO:0034200">
    <property type="term" value="F:D-glycero-beta-D-manno-heptose 1,7-bisphosphate 7-phosphatase activity"/>
    <property type="evidence" value="ECO:0007669"/>
    <property type="project" value="UniProtKB-EC"/>
</dbReference>
<dbReference type="InterPro" id="IPR004446">
    <property type="entry name" value="Heptose_bisP_phosphatase"/>
</dbReference>
<proteinExistence type="inferred from homology"/>
<evidence type="ECO:0000256" key="4">
    <source>
        <dbReference type="ARBA" id="ARBA00022723"/>
    </source>
</evidence>
<accession>A0ABS6K1A4</accession>
<dbReference type="Gene3D" id="3.90.550.10">
    <property type="entry name" value="Spore Coat Polysaccharide Biosynthesis Protein SpsA, Chain A"/>
    <property type="match status" value="1"/>
</dbReference>
<name>A0ABS6K1A4_9FIRM</name>
<dbReference type="InterPro" id="IPR029044">
    <property type="entry name" value="Nucleotide-diphossugar_trans"/>
</dbReference>
<dbReference type="CDD" id="cd04181">
    <property type="entry name" value="NTP_transferase"/>
    <property type="match status" value="1"/>
</dbReference>
<dbReference type="PANTHER" id="PTHR22572">
    <property type="entry name" value="SUGAR-1-PHOSPHATE GUANYL TRANSFERASE"/>
    <property type="match status" value="1"/>
</dbReference>
<gene>
    <name evidence="9" type="primary">gmhB</name>
    <name evidence="9" type="ORF">KTH90_01215</name>
</gene>
<keyword evidence="3" id="KW-0963">Cytoplasm</keyword>
<evidence type="ECO:0000256" key="2">
    <source>
        <dbReference type="ARBA" id="ARBA00005628"/>
    </source>
</evidence>
<comment type="subcellular location">
    <subcellularLocation>
        <location evidence="1">Cytoplasm</location>
    </subcellularLocation>
</comment>